<sequence length="261" mass="28756">MSAHAPLIEHRHYPDRVLSDRHDFQQLLLGRGGMVELDVGGRGLRVGPGVLAPVPSGETHHYLAPGANDILVLDLPVAWCQALGVEGIFENERARGYRAPASLVEAAPAPGAGVEALARWLSRLQHALDEGRGRPLPAPRLRLLELLPRLRGELAHPWRVKEMAALCHLSEAVFARQFRELLGVPPAVWLRRERLALARQLLVTRTRSGSAMALSEVALVCGFHDAAHFSRVFREAHDVSPGAWRRQAATATHNRSESYKT</sequence>
<dbReference type="InterPro" id="IPR020449">
    <property type="entry name" value="Tscrpt_reg_AraC-type_HTH"/>
</dbReference>
<dbReference type="Gene3D" id="1.10.10.60">
    <property type="entry name" value="Homeodomain-like"/>
    <property type="match status" value="2"/>
</dbReference>
<evidence type="ECO:0000256" key="3">
    <source>
        <dbReference type="ARBA" id="ARBA00023163"/>
    </source>
</evidence>
<dbReference type="InterPro" id="IPR050204">
    <property type="entry name" value="AraC_XylS_family_regulators"/>
</dbReference>
<keyword evidence="3" id="KW-0804">Transcription</keyword>
<dbReference type="AlphaFoldDB" id="A0AAU7KFM9"/>
<dbReference type="InterPro" id="IPR009057">
    <property type="entry name" value="Homeodomain-like_sf"/>
</dbReference>
<dbReference type="InterPro" id="IPR018062">
    <property type="entry name" value="HTH_AraC-typ_CS"/>
</dbReference>
<evidence type="ECO:0000256" key="1">
    <source>
        <dbReference type="ARBA" id="ARBA00023015"/>
    </source>
</evidence>
<reference evidence="5" key="1">
    <citation type="submission" date="2022-06" db="EMBL/GenBank/DDBJ databases">
        <title>A novel DMS-producing enzyme.</title>
        <authorList>
            <person name="Zhang Y."/>
        </authorList>
    </citation>
    <scope>NUCLEOTIDE SEQUENCE</scope>
    <source>
        <strain evidence="5">RT37</strain>
    </source>
</reference>
<evidence type="ECO:0000313" key="5">
    <source>
        <dbReference type="EMBL" id="XBO70490.1"/>
    </source>
</evidence>
<dbReference type="EMBL" id="CP098827">
    <property type="protein sequence ID" value="XBO70490.1"/>
    <property type="molecule type" value="Genomic_DNA"/>
</dbReference>
<organism evidence="5">
    <name type="scientific">Halomonas sp. RT37</name>
    <dbReference type="NCBI Taxonomy" id="2950872"/>
    <lineage>
        <taxon>Bacteria</taxon>
        <taxon>Pseudomonadati</taxon>
        <taxon>Pseudomonadota</taxon>
        <taxon>Gammaproteobacteria</taxon>
        <taxon>Oceanospirillales</taxon>
        <taxon>Halomonadaceae</taxon>
        <taxon>Halomonas</taxon>
    </lineage>
</organism>
<dbReference type="PANTHER" id="PTHR46796">
    <property type="entry name" value="HTH-TYPE TRANSCRIPTIONAL ACTIVATOR RHAS-RELATED"/>
    <property type="match status" value="1"/>
</dbReference>
<proteinExistence type="predicted"/>
<dbReference type="PROSITE" id="PS01124">
    <property type="entry name" value="HTH_ARAC_FAMILY_2"/>
    <property type="match status" value="1"/>
</dbReference>
<keyword evidence="2" id="KW-0238">DNA-binding</keyword>
<protein>
    <submittedName>
        <fullName evidence="5">AraC family transcriptional regulator</fullName>
    </submittedName>
</protein>
<dbReference type="PANTHER" id="PTHR46796:SF6">
    <property type="entry name" value="ARAC SUBFAMILY"/>
    <property type="match status" value="1"/>
</dbReference>
<dbReference type="SUPFAM" id="SSF46689">
    <property type="entry name" value="Homeodomain-like"/>
    <property type="match status" value="2"/>
</dbReference>
<keyword evidence="1" id="KW-0805">Transcription regulation</keyword>
<accession>A0AAU7KFM9</accession>
<dbReference type="GO" id="GO:0043565">
    <property type="term" value="F:sequence-specific DNA binding"/>
    <property type="evidence" value="ECO:0007669"/>
    <property type="project" value="InterPro"/>
</dbReference>
<dbReference type="SMART" id="SM00342">
    <property type="entry name" value="HTH_ARAC"/>
    <property type="match status" value="1"/>
</dbReference>
<dbReference type="RefSeq" id="WP_348827110.1">
    <property type="nucleotide sequence ID" value="NZ_CP098827.1"/>
</dbReference>
<dbReference type="PRINTS" id="PR00032">
    <property type="entry name" value="HTHARAC"/>
</dbReference>
<name>A0AAU7KFM9_9GAMM</name>
<dbReference type="InterPro" id="IPR018060">
    <property type="entry name" value="HTH_AraC"/>
</dbReference>
<gene>
    <name evidence="5" type="ORF">NFG58_18050</name>
</gene>
<evidence type="ECO:0000256" key="2">
    <source>
        <dbReference type="ARBA" id="ARBA00023125"/>
    </source>
</evidence>
<dbReference type="PROSITE" id="PS00041">
    <property type="entry name" value="HTH_ARAC_FAMILY_1"/>
    <property type="match status" value="1"/>
</dbReference>
<feature type="domain" description="HTH araC/xylS-type" evidence="4">
    <location>
        <begin position="144"/>
        <end position="247"/>
    </location>
</feature>
<dbReference type="GO" id="GO:0003700">
    <property type="term" value="F:DNA-binding transcription factor activity"/>
    <property type="evidence" value="ECO:0007669"/>
    <property type="project" value="InterPro"/>
</dbReference>
<dbReference type="Pfam" id="PF12833">
    <property type="entry name" value="HTH_18"/>
    <property type="match status" value="1"/>
</dbReference>
<evidence type="ECO:0000259" key="4">
    <source>
        <dbReference type="PROSITE" id="PS01124"/>
    </source>
</evidence>